<reference evidence="4" key="1">
    <citation type="submission" date="2020-05" db="EMBL/GenBank/DDBJ databases">
        <authorList>
            <person name="Chiriac C."/>
            <person name="Salcher M."/>
            <person name="Ghai R."/>
            <person name="Kavagutti S V."/>
        </authorList>
    </citation>
    <scope>NUCLEOTIDE SEQUENCE</scope>
</reference>
<accession>A0A6J6XF15</accession>
<evidence type="ECO:0000313" key="4">
    <source>
        <dbReference type="EMBL" id="CAB4795811.1"/>
    </source>
</evidence>
<evidence type="ECO:0000256" key="2">
    <source>
        <dbReference type="ARBA" id="ARBA00023315"/>
    </source>
</evidence>
<evidence type="ECO:0000259" key="3">
    <source>
        <dbReference type="SMART" id="SM00563"/>
    </source>
</evidence>
<dbReference type="InterPro" id="IPR002123">
    <property type="entry name" value="Plipid/glycerol_acylTrfase"/>
</dbReference>
<keyword evidence="2" id="KW-0012">Acyltransferase</keyword>
<protein>
    <submittedName>
        <fullName evidence="4">Unannotated protein</fullName>
    </submittedName>
</protein>
<gene>
    <name evidence="4" type="ORF">UFOPK2992_00734</name>
</gene>
<dbReference type="SMART" id="SM00563">
    <property type="entry name" value="PlsC"/>
    <property type="match status" value="1"/>
</dbReference>
<dbReference type="GO" id="GO:0006654">
    <property type="term" value="P:phosphatidic acid biosynthetic process"/>
    <property type="evidence" value="ECO:0007669"/>
    <property type="project" value="TreeGrafter"/>
</dbReference>
<evidence type="ECO:0000256" key="1">
    <source>
        <dbReference type="ARBA" id="ARBA00022679"/>
    </source>
</evidence>
<dbReference type="Pfam" id="PF01553">
    <property type="entry name" value="Acyltransferase"/>
    <property type="match status" value="1"/>
</dbReference>
<dbReference type="GO" id="GO:0003841">
    <property type="term" value="F:1-acylglycerol-3-phosphate O-acyltransferase activity"/>
    <property type="evidence" value="ECO:0007669"/>
    <property type="project" value="TreeGrafter"/>
</dbReference>
<sequence length="258" mass="28324">MSASSTVHTTNKVQYRARKVALPVAKRLWHFDLQGLEHLPAEGAAILCPNHISFLDSAFLMLLAGRDISFVGKAEYMDSWKTKFLFPAMGMIPIDRSGGEKSSSALDTAEAVLRRGELFGIFPEGTRSRDGALYKGHTGAARLALKVGCPILPVGIIGTDLIQPPDAKMPKINKSCTIKIGRPIKVDRYRSRSDDHLVLRQITDELMYEIRELTGQDYRNTYATKKAAGLPTDKAVIAHVHDDPQAAEARELSSAGTH</sequence>
<dbReference type="SUPFAM" id="SSF69593">
    <property type="entry name" value="Glycerol-3-phosphate (1)-acyltransferase"/>
    <property type="match status" value="1"/>
</dbReference>
<dbReference type="GO" id="GO:0005886">
    <property type="term" value="C:plasma membrane"/>
    <property type="evidence" value="ECO:0007669"/>
    <property type="project" value="TreeGrafter"/>
</dbReference>
<proteinExistence type="predicted"/>
<dbReference type="PANTHER" id="PTHR10434">
    <property type="entry name" value="1-ACYL-SN-GLYCEROL-3-PHOSPHATE ACYLTRANSFERASE"/>
    <property type="match status" value="1"/>
</dbReference>
<name>A0A6J6XF15_9ZZZZ</name>
<dbReference type="PANTHER" id="PTHR10434:SF11">
    <property type="entry name" value="1-ACYL-SN-GLYCEROL-3-PHOSPHATE ACYLTRANSFERASE"/>
    <property type="match status" value="1"/>
</dbReference>
<dbReference type="CDD" id="cd07989">
    <property type="entry name" value="LPLAT_AGPAT-like"/>
    <property type="match status" value="1"/>
</dbReference>
<dbReference type="EMBL" id="CAFAAI010000108">
    <property type="protein sequence ID" value="CAB4795811.1"/>
    <property type="molecule type" value="Genomic_DNA"/>
</dbReference>
<dbReference type="AlphaFoldDB" id="A0A6J6XF15"/>
<keyword evidence="1" id="KW-0808">Transferase</keyword>
<feature type="domain" description="Phospholipid/glycerol acyltransferase" evidence="3">
    <location>
        <begin position="45"/>
        <end position="159"/>
    </location>
</feature>
<organism evidence="4">
    <name type="scientific">freshwater metagenome</name>
    <dbReference type="NCBI Taxonomy" id="449393"/>
    <lineage>
        <taxon>unclassified sequences</taxon>
        <taxon>metagenomes</taxon>
        <taxon>ecological metagenomes</taxon>
    </lineage>
</organism>